<dbReference type="RefSeq" id="WP_274153535.1">
    <property type="nucleotide sequence ID" value="NZ_CP117812.1"/>
</dbReference>
<organism evidence="3 4">
    <name type="scientific">Lentisphaera profundi</name>
    <dbReference type="NCBI Taxonomy" id="1658616"/>
    <lineage>
        <taxon>Bacteria</taxon>
        <taxon>Pseudomonadati</taxon>
        <taxon>Lentisphaerota</taxon>
        <taxon>Lentisphaeria</taxon>
        <taxon>Lentisphaerales</taxon>
        <taxon>Lentisphaeraceae</taxon>
        <taxon>Lentisphaera</taxon>
    </lineage>
</organism>
<keyword evidence="4" id="KW-1185">Reference proteome</keyword>
<dbReference type="InterPro" id="IPR013694">
    <property type="entry name" value="VIT"/>
</dbReference>
<evidence type="ECO:0000313" key="3">
    <source>
        <dbReference type="EMBL" id="WDE98664.1"/>
    </source>
</evidence>
<dbReference type="EMBL" id="CP117812">
    <property type="protein sequence ID" value="WDE98664.1"/>
    <property type="molecule type" value="Genomic_DNA"/>
</dbReference>
<protein>
    <submittedName>
        <fullName evidence="3">VIT domain-containing protein</fullName>
    </submittedName>
</protein>
<reference evidence="3 4" key="1">
    <citation type="submission" date="2023-02" db="EMBL/GenBank/DDBJ databases">
        <title>Genome sequence of Lentisphaera profundi SAORIC-696.</title>
        <authorList>
            <person name="Kim e."/>
            <person name="Cho J.-C."/>
            <person name="Choi A."/>
            <person name="Kang I."/>
        </authorList>
    </citation>
    <scope>NUCLEOTIDE SEQUENCE [LARGE SCALE GENOMIC DNA]</scope>
    <source>
        <strain evidence="3 4">SAORIC-696</strain>
    </source>
</reference>
<proteinExistence type="predicted"/>
<feature type="domain" description="VIT" evidence="2">
    <location>
        <begin position="356"/>
        <end position="487"/>
    </location>
</feature>
<dbReference type="Proteomes" id="UP001214250">
    <property type="component" value="Chromosome 2"/>
</dbReference>
<evidence type="ECO:0000259" key="2">
    <source>
        <dbReference type="PROSITE" id="PS51468"/>
    </source>
</evidence>
<name>A0ABY7W101_9BACT</name>
<sequence length="870" mass="98822">MNTSFNFTAEAKQGLNDFIKNHELCRNDQRKEELRQIIESLFEDGDKEIDLQKLESILTKISQPKALSLDLKSGVMKYSKSKKSKLPVGKNSKLIAATPGDFGPWESFFYLFFTMVLPAAAIIIELLYHPFADSFFDPLPDFPHIILCSLPPLSNFISYWHLKQNKVFNPKMIYLQNAALAASFYYCLYFVPLSPLSALAIIFMGMGLLSLAPLFGFAGVYNLRKHYYRMHEIKASKLLHFFKALGLLFAFLLLSKIPTAITEYGIHKYAKATSHQEKSAAASLIRNLGSTEHILKKAQRGFGSGTAAVGDLPVNNSVSDKLLNQLYFQVTGKSPKKIERKNGSGLLGRSRFNWDPDVGDQEIGTKQEQLFLISSQFDSKLDADPAIAYSEWIMEFENLHERQSREARMEIILPDQAVISRLTLWVNGEEREAAFAKSSKVKSAYQKIVRQRRDPVLVTWSAKNRIFVQCFPVLAQKRMKIRIGITSPMPLSQDKKHAYFYPPQILASNFHLAPNLDHQVWLESKQNMTSAHLPELKLEKSAKNSYSLRGTLSQEQMAHHFRIELPRRDINEFWGLDHHDESRLISSKLSYGSPFSREKFLVLIDGSHSMAKEKEALAPTIKKLIDHKNFEVFIAGTELTKVQALSDYEDYDFEGGRDNLYALDQIIELATHEHSIIWIHGPQPYLLSSSNKLNQYQKRRGLVPILNFQFNSGANKILQEIKKSPHYSNLAASNRAELIDLFELMLNPSEWPQFKRTFIDADSFTKTDHQASSHLARLMISDEVYSAYFSDAKNLDVVAQTAAKYQLVTPLSGAVVLETQAQYDAAGLEAVDPSSVPTVPEPETWALIIILSLFLIYYLSKEKHKLLANK</sequence>
<feature type="transmembrane region" description="Helical" evidence="1">
    <location>
        <begin position="174"/>
        <end position="192"/>
    </location>
</feature>
<feature type="transmembrane region" description="Helical" evidence="1">
    <location>
        <begin position="198"/>
        <end position="223"/>
    </location>
</feature>
<feature type="transmembrane region" description="Helical" evidence="1">
    <location>
        <begin position="108"/>
        <end position="130"/>
    </location>
</feature>
<feature type="transmembrane region" description="Helical" evidence="1">
    <location>
        <begin position="142"/>
        <end position="162"/>
    </location>
</feature>
<evidence type="ECO:0000313" key="4">
    <source>
        <dbReference type="Proteomes" id="UP001214250"/>
    </source>
</evidence>
<feature type="transmembrane region" description="Helical" evidence="1">
    <location>
        <begin position="235"/>
        <end position="254"/>
    </location>
</feature>
<dbReference type="PROSITE" id="PS51468">
    <property type="entry name" value="VIT"/>
    <property type="match status" value="1"/>
</dbReference>
<dbReference type="Pfam" id="PF08487">
    <property type="entry name" value="VIT"/>
    <property type="match status" value="1"/>
</dbReference>
<keyword evidence="1" id="KW-0812">Transmembrane</keyword>
<keyword evidence="1" id="KW-0472">Membrane</keyword>
<accession>A0ABY7W101</accession>
<keyword evidence="1" id="KW-1133">Transmembrane helix</keyword>
<evidence type="ECO:0000256" key="1">
    <source>
        <dbReference type="SAM" id="Phobius"/>
    </source>
</evidence>
<gene>
    <name evidence="3" type="ORF">PQO03_12535</name>
</gene>